<sequence>MTLLTLDEVAAITGLSQSTLAKKRMAGTGPAFFKLGRTIKYAAQDVDAWLLSRRRTSTWQPANEL</sequence>
<reference evidence="2" key="1">
    <citation type="submission" date="2021-11" db="EMBL/GenBank/DDBJ databases">
        <title>Australian commercial rhizobial inoculants.</title>
        <authorList>
            <person name="Kohlmeier M.G."/>
            <person name="O'Hara G.W."/>
            <person name="Colombi E."/>
            <person name="Ramsay J.P."/>
            <person name="Terpolilli J."/>
        </authorList>
    </citation>
    <scope>NUCLEOTIDE SEQUENCE</scope>
    <source>
        <strain evidence="2">CC829</strain>
    </source>
</reference>
<protein>
    <submittedName>
        <fullName evidence="2">Helix-turn-helix domain-containing protein</fullName>
    </submittedName>
</protein>
<dbReference type="InterPro" id="IPR041657">
    <property type="entry name" value="HTH_17"/>
</dbReference>
<evidence type="ECO:0000259" key="1">
    <source>
        <dbReference type="Pfam" id="PF12728"/>
    </source>
</evidence>
<dbReference type="InterPro" id="IPR009061">
    <property type="entry name" value="DNA-bd_dom_put_sf"/>
</dbReference>
<organism evidence="2 3">
    <name type="scientific">Bradyrhizobium barranii</name>
    <dbReference type="NCBI Taxonomy" id="2992140"/>
    <lineage>
        <taxon>Bacteria</taxon>
        <taxon>Pseudomonadati</taxon>
        <taxon>Pseudomonadota</taxon>
        <taxon>Alphaproteobacteria</taxon>
        <taxon>Hyphomicrobiales</taxon>
        <taxon>Nitrobacteraceae</taxon>
        <taxon>Bradyrhizobium</taxon>
    </lineage>
</organism>
<dbReference type="Proteomes" id="UP001430990">
    <property type="component" value="Chromosome"/>
</dbReference>
<dbReference type="Pfam" id="PF12728">
    <property type="entry name" value="HTH_17"/>
    <property type="match status" value="1"/>
</dbReference>
<feature type="domain" description="Helix-turn-helix" evidence="1">
    <location>
        <begin position="3"/>
        <end position="54"/>
    </location>
</feature>
<accession>A0ABY3QCH3</accession>
<name>A0ABY3QCH3_9BRAD</name>
<dbReference type="SUPFAM" id="SSF46955">
    <property type="entry name" value="Putative DNA-binding domain"/>
    <property type="match status" value="1"/>
</dbReference>
<keyword evidence="3" id="KW-1185">Reference proteome</keyword>
<dbReference type="RefSeq" id="WP_063982866.1">
    <property type="nucleotide sequence ID" value="NZ_CP088100.1"/>
</dbReference>
<proteinExistence type="predicted"/>
<dbReference type="EMBL" id="CP088100">
    <property type="protein sequence ID" value="UFW83543.1"/>
    <property type="molecule type" value="Genomic_DNA"/>
</dbReference>
<gene>
    <name evidence="2" type="ORF">BjapCC829_26690</name>
</gene>
<evidence type="ECO:0000313" key="3">
    <source>
        <dbReference type="Proteomes" id="UP001430990"/>
    </source>
</evidence>
<evidence type="ECO:0000313" key="2">
    <source>
        <dbReference type="EMBL" id="UFW83543.1"/>
    </source>
</evidence>